<gene>
    <name evidence="3" type="ORF">ACFPET_10835</name>
</gene>
<dbReference type="EMBL" id="JBHSDK010000015">
    <property type="protein sequence ID" value="MFC4335696.1"/>
    <property type="molecule type" value="Genomic_DNA"/>
</dbReference>
<feature type="transmembrane region" description="Helical" evidence="2">
    <location>
        <begin position="135"/>
        <end position="153"/>
    </location>
</feature>
<feature type="transmembrane region" description="Helical" evidence="2">
    <location>
        <begin position="46"/>
        <end position="68"/>
    </location>
</feature>
<accession>A0ABV8TZ98</accession>
<proteinExistence type="predicted"/>
<organism evidence="3 4">
    <name type="scientific">Salininema proteolyticum</name>
    <dbReference type="NCBI Taxonomy" id="1607685"/>
    <lineage>
        <taxon>Bacteria</taxon>
        <taxon>Bacillati</taxon>
        <taxon>Actinomycetota</taxon>
        <taxon>Actinomycetes</taxon>
        <taxon>Glycomycetales</taxon>
        <taxon>Glycomycetaceae</taxon>
        <taxon>Salininema</taxon>
    </lineage>
</organism>
<keyword evidence="2" id="KW-1133">Transmembrane helix</keyword>
<dbReference type="Proteomes" id="UP001595823">
    <property type="component" value="Unassembled WGS sequence"/>
</dbReference>
<feature type="compositionally biased region" description="Basic and acidic residues" evidence="1">
    <location>
        <begin position="10"/>
        <end position="25"/>
    </location>
</feature>
<keyword evidence="4" id="KW-1185">Reference proteome</keyword>
<evidence type="ECO:0008006" key="5">
    <source>
        <dbReference type="Google" id="ProtNLM"/>
    </source>
</evidence>
<evidence type="ECO:0000256" key="1">
    <source>
        <dbReference type="SAM" id="MobiDB-lite"/>
    </source>
</evidence>
<keyword evidence="2" id="KW-0812">Transmembrane</keyword>
<keyword evidence="2" id="KW-0472">Membrane</keyword>
<feature type="region of interest" description="Disordered" evidence="1">
    <location>
        <begin position="1"/>
        <end position="36"/>
    </location>
</feature>
<evidence type="ECO:0000313" key="3">
    <source>
        <dbReference type="EMBL" id="MFC4335696.1"/>
    </source>
</evidence>
<evidence type="ECO:0000313" key="4">
    <source>
        <dbReference type="Proteomes" id="UP001595823"/>
    </source>
</evidence>
<feature type="transmembrane region" description="Helical" evidence="2">
    <location>
        <begin position="107"/>
        <end position="129"/>
    </location>
</feature>
<protein>
    <recommendedName>
        <fullName evidence="5">ATP synthase protein I</fullName>
    </recommendedName>
</protein>
<feature type="transmembrane region" description="Helical" evidence="2">
    <location>
        <begin position="74"/>
        <end position="95"/>
    </location>
</feature>
<evidence type="ECO:0000256" key="2">
    <source>
        <dbReference type="SAM" id="Phobius"/>
    </source>
</evidence>
<dbReference type="RefSeq" id="WP_380620816.1">
    <property type="nucleotide sequence ID" value="NZ_JBHSDK010000015.1"/>
</dbReference>
<comment type="caution">
    <text evidence="3">The sequence shown here is derived from an EMBL/GenBank/DDBJ whole genome shotgun (WGS) entry which is preliminary data.</text>
</comment>
<reference evidence="4" key="1">
    <citation type="journal article" date="2019" name="Int. J. Syst. Evol. Microbiol.">
        <title>The Global Catalogue of Microorganisms (GCM) 10K type strain sequencing project: providing services to taxonomists for standard genome sequencing and annotation.</title>
        <authorList>
            <consortium name="The Broad Institute Genomics Platform"/>
            <consortium name="The Broad Institute Genome Sequencing Center for Infectious Disease"/>
            <person name="Wu L."/>
            <person name="Ma J."/>
        </authorList>
    </citation>
    <scope>NUCLEOTIDE SEQUENCE [LARGE SCALE GENOMIC DNA]</scope>
    <source>
        <strain evidence="4">IBRC-M 10908</strain>
    </source>
</reference>
<name>A0ABV8TZ98_9ACTN</name>
<sequence>MSRAEGAGRGGEDEGTARDADRKAADGTSRGGTGQRAAGRRLARGFLKYCWVALTAAALIGAIVAFAVSGAASAAGVALGAAAVGLGFTGSAYAVSGAERIDVRLTLPVALITYAVKLVIFGAVLWWLSEAHSGLVLPFGTGVVMGAVVWLVTQSIWTYKVKLPYIELD</sequence>